<proteinExistence type="predicted"/>
<dbReference type="Proteomes" id="UP000182248">
    <property type="component" value="Unassembled WGS sequence"/>
</dbReference>
<dbReference type="RefSeq" id="WP_072317369.1">
    <property type="nucleotide sequence ID" value="NZ_FPJE01000010.1"/>
</dbReference>
<evidence type="ECO:0000313" key="1">
    <source>
        <dbReference type="EMBL" id="SFW52793.1"/>
    </source>
</evidence>
<dbReference type="STRING" id="1150368.SAMN02927921_02156"/>
<accession>A0A1K1PZ66</accession>
<evidence type="ECO:0000313" key="2">
    <source>
        <dbReference type="Proteomes" id="UP000182248"/>
    </source>
</evidence>
<keyword evidence="2" id="KW-1185">Reference proteome</keyword>
<sequence>MINEEYYSIRRSDDLQETGHYPQAHLRKGYNPRKNGHFMVKHYEFPDFAPNLELEMHPKTIPTNYLNNTAGLINGFIVDSKFKLMMSSFKLPRHHFYPIKAYKGSKLFDYYWLHYIVDDFWEFIDTANSYGEVFEFKTPFETVVTETFAISSKNQVLEEKRKYKLGRTRIGKIIMKKEFPQYDLYKIDCLSYTTILSEKLKNAIVKAGITGMEIKPFNKFLIGE</sequence>
<gene>
    <name evidence="1" type="ORF">SAMN02927921_02156</name>
</gene>
<name>A0A1K1PZ66_9FLAO</name>
<protein>
    <submittedName>
        <fullName evidence="1">Uncharacterized protein</fullName>
    </submittedName>
</protein>
<reference evidence="1 2" key="1">
    <citation type="submission" date="2016-11" db="EMBL/GenBank/DDBJ databases">
        <authorList>
            <person name="Jaros S."/>
            <person name="Januszkiewicz K."/>
            <person name="Wedrychowicz H."/>
        </authorList>
    </citation>
    <scope>NUCLEOTIDE SEQUENCE [LARGE SCALE GENOMIC DNA]</scope>
    <source>
        <strain evidence="1 2">CGMCC 1.12145</strain>
    </source>
</reference>
<organism evidence="1 2">
    <name type="scientific">Sinomicrobium oceani</name>
    <dbReference type="NCBI Taxonomy" id="1150368"/>
    <lineage>
        <taxon>Bacteria</taxon>
        <taxon>Pseudomonadati</taxon>
        <taxon>Bacteroidota</taxon>
        <taxon>Flavobacteriia</taxon>
        <taxon>Flavobacteriales</taxon>
        <taxon>Flavobacteriaceae</taxon>
        <taxon>Sinomicrobium</taxon>
    </lineage>
</organism>
<dbReference type="AlphaFoldDB" id="A0A1K1PZ66"/>
<dbReference type="EMBL" id="FPJE01000010">
    <property type="protein sequence ID" value="SFW52793.1"/>
    <property type="molecule type" value="Genomic_DNA"/>
</dbReference>
<dbReference type="OrthoDB" id="1164995at2"/>